<feature type="transmembrane region" description="Helical" evidence="32">
    <location>
        <begin position="406"/>
        <end position="426"/>
    </location>
</feature>
<evidence type="ECO:0000256" key="7">
    <source>
        <dbReference type="ARBA" id="ARBA00022553"/>
    </source>
</evidence>
<dbReference type="FunFam" id="3.30.200.20:FF:000011">
    <property type="entry name" value="Fibroblast growth factor receptor"/>
    <property type="match status" value="1"/>
</dbReference>
<dbReference type="GO" id="GO:0080090">
    <property type="term" value="P:regulation of primary metabolic process"/>
    <property type="evidence" value="ECO:0007669"/>
    <property type="project" value="UniProtKB-ARBA"/>
</dbReference>
<evidence type="ECO:0000256" key="30">
    <source>
        <dbReference type="PROSITE-ProRule" id="PRU10141"/>
    </source>
</evidence>
<sequence>MPRRSGWSCSLRETSGCSSLSRMLMRPSLRLLLTLLLLQVLRTLCRPTDEVAVEAPLEMFTLYPGQPLDLRCPASDSTQAVNWTKDHVLVVDGEHTRIRNGHLEIESVELSDSGLYACTTFGNHSGLFNISVDVLASSEDDEEDEESSSEEAKLLGSQKELPMAPQWAHPEKMAKKLHAVPASKTVKFRCQASGNPTPTLKWYKNGREFKRDHRIGGFKVRDHMWTIIMEAVVPSDKGNYTCVVENQYGSINHTYQLDVVERSPHRPILQAGLPANRTAVVGSDVEFECKVFSDPQPHIQWLKHIEVNGSRHGPDGLPYVRILKTAGFNITDKEMEVLQLRNVSFDDAGKYTCLAGNSIGFSHHSAWLTVFEARVPDERSPCISPSSPHHLAVPHYPPANHTYLEVVIYCVGFFLIVVMITVAIIVKIRTSSKKSDFNSQVAVHKLAKSIPLRRQVSVDSGSSIHSGAMLVRPSRLSSSGSPMLSGVSEYELPQDPRWELPRDRLVLGKPLGEGCFGQVVMGEAMGLDKEKPNRVTKVAVKMLKSDATEKDLSDLISEMEMMKIIGKHKNIINLLGACTQDGPLYVIVEYASKGNLREYLRARRPPGMEYCYNPDQVPVENMSIKDLVSCAFQVARGMEYLASKKCIHRDLAARNVLVTEDSVMKIADFGLARDIHHIDYYKKTTNGRLPVKWMAPEALFDRIYTHQSDVWSFGVLLWEIFTLGGSPYPGVPVEELFKLLKEGHRMDKPSTCTHELYMMMRDCWNAVPSQRPTFKQLVEDLDRCLAMTSNQEYLELSMPLDQCYPDTRSSTCSSGEDSVFSHDAGAEEPCLPKFPPHSNGAAIKKR</sequence>
<dbReference type="SMART" id="SM00219">
    <property type="entry name" value="TyrKc"/>
    <property type="match status" value="1"/>
</dbReference>
<evidence type="ECO:0000256" key="32">
    <source>
        <dbReference type="SAM" id="Phobius"/>
    </source>
</evidence>
<dbReference type="Proteomes" id="UP000324091">
    <property type="component" value="Chromosome 5"/>
</dbReference>
<keyword evidence="10 33" id="KW-0732">Signal</keyword>
<dbReference type="PROSITE" id="PS00107">
    <property type="entry name" value="PROTEIN_KINASE_ATP"/>
    <property type="match status" value="1"/>
</dbReference>
<dbReference type="EC" id="2.7.10.1" evidence="26"/>
<keyword evidence="24" id="KW-0968">Cytoplasmic vesicle</keyword>
<keyword evidence="37" id="KW-1185">Reference proteome</keyword>
<dbReference type="InterPro" id="IPR036179">
    <property type="entry name" value="Ig-like_dom_sf"/>
</dbReference>
<keyword evidence="23" id="KW-0393">Immunoglobulin domain</keyword>
<dbReference type="GO" id="GO:0005634">
    <property type="term" value="C:nucleus"/>
    <property type="evidence" value="ECO:0007669"/>
    <property type="project" value="UniProtKB-SubCell"/>
</dbReference>
<keyword evidence="6" id="KW-0963">Cytoplasm</keyword>
<evidence type="ECO:0000256" key="12">
    <source>
        <dbReference type="ARBA" id="ARBA00022741"/>
    </source>
</evidence>
<evidence type="ECO:0000256" key="26">
    <source>
        <dbReference type="PIRNR" id="PIRNR000628"/>
    </source>
</evidence>
<dbReference type="PRINTS" id="PR00109">
    <property type="entry name" value="TYRKINASE"/>
</dbReference>
<proteinExistence type="inferred from homology"/>
<evidence type="ECO:0000256" key="14">
    <source>
        <dbReference type="ARBA" id="ARBA00022840"/>
    </source>
</evidence>
<evidence type="ECO:0000256" key="20">
    <source>
        <dbReference type="ARBA" id="ARBA00023170"/>
    </source>
</evidence>
<keyword evidence="8 26" id="KW-0808">Transferase</keyword>
<dbReference type="SUPFAM" id="SSF48726">
    <property type="entry name" value="Immunoglobulin"/>
    <property type="match status" value="3"/>
</dbReference>
<dbReference type="InterPro" id="IPR001245">
    <property type="entry name" value="Ser-Thr/Tyr_kinase_cat_dom"/>
</dbReference>
<feature type="region of interest" description="Disordered" evidence="31">
    <location>
        <begin position="826"/>
        <end position="846"/>
    </location>
</feature>
<dbReference type="GO" id="GO:0008284">
    <property type="term" value="P:positive regulation of cell population proliferation"/>
    <property type="evidence" value="ECO:0007669"/>
    <property type="project" value="InterPro"/>
</dbReference>
<feature type="active site" description="Proton acceptor" evidence="27">
    <location>
        <position position="650"/>
    </location>
</feature>
<dbReference type="InterPro" id="IPR003599">
    <property type="entry name" value="Ig_sub"/>
</dbReference>
<dbReference type="InterPro" id="IPR050122">
    <property type="entry name" value="RTK"/>
</dbReference>
<feature type="chain" id="PRO_5022674035" description="Fibroblast growth factor receptor" evidence="33">
    <location>
        <begin position="46"/>
        <end position="846"/>
    </location>
</feature>
<dbReference type="PROSITE" id="PS50011">
    <property type="entry name" value="PROTEIN_KINASE_DOM"/>
    <property type="match status" value="1"/>
</dbReference>
<evidence type="ECO:0000256" key="22">
    <source>
        <dbReference type="ARBA" id="ARBA00023242"/>
    </source>
</evidence>
<protein>
    <recommendedName>
        <fullName evidence="26">Fibroblast growth factor receptor</fullName>
        <ecNumber evidence="26">2.7.10.1</ecNumber>
    </recommendedName>
</protein>
<dbReference type="InterPro" id="IPR000719">
    <property type="entry name" value="Prot_kinase_dom"/>
</dbReference>
<dbReference type="FunFam" id="2.60.40.10:FF:000020">
    <property type="entry name" value="Fibroblast growth factor receptor"/>
    <property type="match status" value="1"/>
</dbReference>
<feature type="domain" description="Ig-like" evidence="35">
    <location>
        <begin position="267"/>
        <end position="369"/>
    </location>
</feature>
<dbReference type="PANTHER" id="PTHR24416:SF131">
    <property type="entry name" value="FIBROBLAST GROWTH FACTOR RECEPTOR 1"/>
    <property type="match status" value="1"/>
</dbReference>
<comment type="similarity">
    <text evidence="26">Belongs to the protein kinase superfamily. Tyr protein kinase family. Fibroblast growth factor receptor subfamily.</text>
</comment>
<evidence type="ECO:0000313" key="36">
    <source>
        <dbReference type="EMBL" id="TWW60662.1"/>
    </source>
</evidence>
<feature type="domain" description="Ig-like" evidence="35">
    <location>
        <begin position="47"/>
        <end position="119"/>
    </location>
</feature>
<evidence type="ECO:0000256" key="24">
    <source>
        <dbReference type="ARBA" id="ARBA00023329"/>
    </source>
</evidence>
<keyword evidence="13 26" id="KW-0418">Kinase</keyword>
<dbReference type="InterPro" id="IPR020635">
    <property type="entry name" value="Tyr_kinase_cat_dom"/>
</dbReference>
<dbReference type="PROSITE" id="PS00109">
    <property type="entry name" value="PROTEIN_KINASE_TYR"/>
    <property type="match status" value="1"/>
</dbReference>
<feature type="compositionally biased region" description="Acidic residues" evidence="31">
    <location>
        <begin position="138"/>
        <end position="149"/>
    </location>
</feature>
<dbReference type="GO" id="GO:0005886">
    <property type="term" value="C:plasma membrane"/>
    <property type="evidence" value="ECO:0007669"/>
    <property type="project" value="UniProtKB-SubCell"/>
</dbReference>
<dbReference type="Pfam" id="PF00047">
    <property type="entry name" value="ig"/>
    <property type="match status" value="1"/>
</dbReference>
<evidence type="ECO:0000256" key="8">
    <source>
        <dbReference type="ARBA" id="ARBA00022679"/>
    </source>
</evidence>
<dbReference type="InterPro" id="IPR013098">
    <property type="entry name" value="Ig_I-set"/>
</dbReference>
<dbReference type="InterPro" id="IPR016248">
    <property type="entry name" value="FGF_rcpt_fam"/>
</dbReference>
<dbReference type="SMART" id="SM00408">
    <property type="entry name" value="IGc2"/>
    <property type="match status" value="3"/>
</dbReference>
<dbReference type="GO" id="GO:0045597">
    <property type="term" value="P:positive regulation of cell differentiation"/>
    <property type="evidence" value="ECO:0007669"/>
    <property type="project" value="TreeGrafter"/>
</dbReference>
<keyword evidence="16 32" id="KW-1133">Transmembrane helix</keyword>
<feature type="binding site" evidence="28">
    <location>
        <position position="595"/>
    </location>
    <ligand>
        <name>ATP</name>
        <dbReference type="ChEBI" id="CHEBI:30616"/>
    </ligand>
</feature>
<gene>
    <name evidence="36" type="ORF">D4764_05G0007520</name>
</gene>
<evidence type="ECO:0000256" key="3">
    <source>
        <dbReference type="ARBA" id="ARBA00004514"/>
    </source>
</evidence>
<dbReference type="InterPro" id="IPR007110">
    <property type="entry name" value="Ig-like_dom"/>
</dbReference>
<feature type="binding site" evidence="28">
    <location>
        <position position="654"/>
    </location>
    <ligand>
        <name>ATP</name>
        <dbReference type="ChEBI" id="CHEBI:30616"/>
    </ligand>
</feature>
<dbReference type="GO" id="GO:0030154">
    <property type="term" value="P:cell differentiation"/>
    <property type="evidence" value="ECO:0007669"/>
    <property type="project" value="UniProtKB-ARBA"/>
</dbReference>
<feature type="binding site" evidence="28">
    <location>
        <begin position="589"/>
        <end position="591"/>
    </location>
    <ligand>
        <name>ATP</name>
        <dbReference type="ChEBI" id="CHEBI:30616"/>
    </ligand>
</feature>
<keyword evidence="14 26" id="KW-0067">ATP-binding</keyword>
<comment type="caution">
    <text evidence="36">The sequence shown here is derived from an EMBL/GenBank/DDBJ whole genome shotgun (WGS) entry which is preliminary data.</text>
</comment>
<feature type="domain" description="Protein kinase" evidence="34">
    <location>
        <begin position="505"/>
        <end position="794"/>
    </location>
</feature>
<dbReference type="GO" id="GO:0043235">
    <property type="term" value="C:receptor complex"/>
    <property type="evidence" value="ECO:0007669"/>
    <property type="project" value="TreeGrafter"/>
</dbReference>
<evidence type="ECO:0000256" key="16">
    <source>
        <dbReference type="ARBA" id="ARBA00022989"/>
    </source>
</evidence>
<evidence type="ECO:0000256" key="29">
    <source>
        <dbReference type="PIRSR" id="PIRSR000628-3"/>
    </source>
</evidence>
<feature type="domain" description="Ig-like" evidence="35">
    <location>
        <begin position="165"/>
        <end position="258"/>
    </location>
</feature>
<keyword evidence="19 29" id="KW-1015">Disulfide bond</keyword>
<evidence type="ECO:0000256" key="1">
    <source>
        <dbReference type="ARBA" id="ARBA00004123"/>
    </source>
</evidence>
<keyword evidence="9 32" id="KW-0812">Transmembrane</keyword>
<dbReference type="GO" id="GO:0005829">
    <property type="term" value="C:cytosol"/>
    <property type="evidence" value="ECO:0007669"/>
    <property type="project" value="UniProtKB-SubCell"/>
</dbReference>
<dbReference type="InterPro" id="IPR008266">
    <property type="entry name" value="Tyr_kinase_AS"/>
</dbReference>
<dbReference type="CDD" id="cd05098">
    <property type="entry name" value="PTKc_FGFR1"/>
    <property type="match status" value="1"/>
</dbReference>
<keyword evidence="21" id="KW-0325">Glycoprotein</keyword>
<dbReference type="InterPro" id="IPR011009">
    <property type="entry name" value="Kinase-like_dom_sf"/>
</dbReference>
<evidence type="ECO:0000256" key="19">
    <source>
        <dbReference type="ARBA" id="ARBA00023157"/>
    </source>
</evidence>
<evidence type="ECO:0000313" key="37">
    <source>
        <dbReference type="Proteomes" id="UP000324091"/>
    </source>
</evidence>
<dbReference type="GO" id="GO:0048513">
    <property type="term" value="P:animal organ development"/>
    <property type="evidence" value="ECO:0007669"/>
    <property type="project" value="UniProtKB-ARBA"/>
</dbReference>
<dbReference type="InterPro" id="IPR013783">
    <property type="entry name" value="Ig-like_fold"/>
</dbReference>
<dbReference type="PROSITE" id="PS50835">
    <property type="entry name" value="IG_LIKE"/>
    <property type="match status" value="3"/>
</dbReference>
<comment type="catalytic activity">
    <reaction evidence="25 26">
        <text>L-tyrosyl-[protein] + ATP = O-phospho-L-tyrosyl-[protein] + ADP + H(+)</text>
        <dbReference type="Rhea" id="RHEA:10596"/>
        <dbReference type="Rhea" id="RHEA-COMP:10136"/>
        <dbReference type="Rhea" id="RHEA-COMP:20101"/>
        <dbReference type="ChEBI" id="CHEBI:15378"/>
        <dbReference type="ChEBI" id="CHEBI:30616"/>
        <dbReference type="ChEBI" id="CHEBI:46858"/>
        <dbReference type="ChEBI" id="CHEBI:61978"/>
        <dbReference type="ChEBI" id="CHEBI:456216"/>
        <dbReference type="EC" id="2.7.10.1"/>
    </reaction>
</comment>
<feature type="signal peptide" evidence="33">
    <location>
        <begin position="1"/>
        <end position="45"/>
    </location>
</feature>
<feature type="binding site" evidence="28">
    <location>
        <begin position="511"/>
        <end position="517"/>
    </location>
    <ligand>
        <name>ATP</name>
        <dbReference type="ChEBI" id="CHEBI:30616"/>
    </ligand>
</feature>
<dbReference type="GO" id="GO:0017134">
    <property type="term" value="F:fibroblast growth factor binding"/>
    <property type="evidence" value="ECO:0007669"/>
    <property type="project" value="TreeGrafter"/>
</dbReference>
<dbReference type="Gene3D" id="1.10.510.10">
    <property type="entry name" value="Transferase(Phosphotransferase) domain 1"/>
    <property type="match status" value="1"/>
</dbReference>
<dbReference type="SMART" id="SM00409">
    <property type="entry name" value="IG"/>
    <property type="match status" value="3"/>
</dbReference>
<evidence type="ECO:0000256" key="15">
    <source>
        <dbReference type="ARBA" id="ARBA00022843"/>
    </source>
</evidence>
<evidence type="ECO:0000256" key="11">
    <source>
        <dbReference type="ARBA" id="ARBA00022737"/>
    </source>
</evidence>
<evidence type="ECO:0000256" key="6">
    <source>
        <dbReference type="ARBA" id="ARBA00022490"/>
    </source>
</evidence>
<dbReference type="InterPro" id="IPR028174">
    <property type="entry name" value="FGF_rcpt_1"/>
</dbReference>
<evidence type="ECO:0000256" key="21">
    <source>
        <dbReference type="ARBA" id="ARBA00023180"/>
    </source>
</evidence>
<keyword evidence="11" id="KW-0677">Repeat</keyword>
<organism evidence="36 37">
    <name type="scientific">Takifugu flavidus</name>
    <name type="common">sansaifugu</name>
    <dbReference type="NCBI Taxonomy" id="433684"/>
    <lineage>
        <taxon>Eukaryota</taxon>
        <taxon>Metazoa</taxon>
        <taxon>Chordata</taxon>
        <taxon>Craniata</taxon>
        <taxon>Vertebrata</taxon>
        <taxon>Euteleostomi</taxon>
        <taxon>Actinopterygii</taxon>
        <taxon>Neopterygii</taxon>
        <taxon>Teleostei</taxon>
        <taxon>Neoteleostei</taxon>
        <taxon>Acanthomorphata</taxon>
        <taxon>Eupercaria</taxon>
        <taxon>Tetraodontiformes</taxon>
        <taxon>Tetradontoidea</taxon>
        <taxon>Tetraodontidae</taxon>
        <taxon>Takifugu</taxon>
    </lineage>
</organism>
<evidence type="ECO:0000256" key="10">
    <source>
        <dbReference type="ARBA" id="ARBA00022729"/>
    </source>
</evidence>
<dbReference type="PIRSF" id="PIRSF000628">
    <property type="entry name" value="FGFR"/>
    <property type="match status" value="1"/>
</dbReference>
<keyword evidence="18 26" id="KW-0829">Tyrosine-protein kinase</keyword>
<dbReference type="EMBL" id="RHFK02000018">
    <property type="protein sequence ID" value="TWW60662.1"/>
    <property type="molecule type" value="Genomic_DNA"/>
</dbReference>
<evidence type="ECO:0000256" key="5">
    <source>
        <dbReference type="ARBA" id="ARBA00022475"/>
    </source>
</evidence>
<dbReference type="GO" id="GO:0005007">
    <property type="term" value="F:fibroblast growth factor receptor activity"/>
    <property type="evidence" value="ECO:0007669"/>
    <property type="project" value="InterPro"/>
</dbReference>
<dbReference type="GO" id="GO:0005524">
    <property type="term" value="F:ATP binding"/>
    <property type="evidence" value="ECO:0007669"/>
    <property type="project" value="UniProtKB-UniRule"/>
</dbReference>
<dbReference type="InterPro" id="IPR003598">
    <property type="entry name" value="Ig_sub2"/>
</dbReference>
<dbReference type="Gene3D" id="2.60.40.10">
    <property type="entry name" value="Immunoglobulins"/>
    <property type="match status" value="3"/>
</dbReference>
<evidence type="ECO:0000256" key="27">
    <source>
        <dbReference type="PIRSR" id="PIRSR000628-1"/>
    </source>
</evidence>
<feature type="binding site" evidence="28 30">
    <location>
        <position position="541"/>
    </location>
    <ligand>
        <name>ATP</name>
        <dbReference type="ChEBI" id="CHEBI:30616"/>
    </ligand>
</feature>
<dbReference type="CDD" id="cd05857">
    <property type="entry name" value="IgI_2_FGFR"/>
    <property type="match status" value="1"/>
</dbReference>
<evidence type="ECO:0000259" key="34">
    <source>
        <dbReference type="PROSITE" id="PS50011"/>
    </source>
</evidence>
<dbReference type="InterPro" id="IPR013151">
    <property type="entry name" value="Immunoglobulin_dom"/>
</dbReference>
<evidence type="ECO:0000256" key="13">
    <source>
        <dbReference type="ARBA" id="ARBA00022777"/>
    </source>
</evidence>
<dbReference type="AlphaFoldDB" id="A0A5C6MZR8"/>
<keyword evidence="20 26" id="KW-0675">Receptor</keyword>
<feature type="disulfide bond" evidence="29">
    <location>
        <begin position="289"/>
        <end position="353"/>
    </location>
</feature>
<keyword evidence="17 26" id="KW-0472">Membrane</keyword>
<dbReference type="PANTHER" id="PTHR24416">
    <property type="entry name" value="TYROSINE-PROTEIN KINASE RECEPTOR"/>
    <property type="match status" value="1"/>
</dbReference>
<feature type="disulfide bond" evidence="29">
    <location>
        <begin position="72"/>
        <end position="118"/>
    </location>
</feature>
<dbReference type="GO" id="GO:0031410">
    <property type="term" value="C:cytoplasmic vesicle"/>
    <property type="evidence" value="ECO:0007669"/>
    <property type="project" value="UniProtKB-SubCell"/>
</dbReference>
<evidence type="ECO:0000256" key="33">
    <source>
        <dbReference type="SAM" id="SignalP"/>
    </source>
</evidence>
<feature type="disulfide bond" evidence="29">
    <location>
        <begin position="190"/>
        <end position="242"/>
    </location>
</feature>
<dbReference type="GO" id="GO:0010604">
    <property type="term" value="P:positive regulation of macromolecule metabolic process"/>
    <property type="evidence" value="ECO:0007669"/>
    <property type="project" value="UniProtKB-ARBA"/>
</dbReference>
<feature type="binding site" evidence="28">
    <location>
        <position position="668"/>
    </location>
    <ligand>
        <name>ATP</name>
        <dbReference type="ChEBI" id="CHEBI:30616"/>
    </ligand>
</feature>
<evidence type="ECO:0000256" key="18">
    <source>
        <dbReference type="ARBA" id="ARBA00023137"/>
    </source>
</evidence>
<evidence type="ECO:0000256" key="2">
    <source>
        <dbReference type="ARBA" id="ARBA00004251"/>
    </source>
</evidence>
<dbReference type="Pfam" id="PF07714">
    <property type="entry name" value="PK_Tyr_Ser-Thr"/>
    <property type="match status" value="1"/>
</dbReference>
<evidence type="ECO:0000259" key="35">
    <source>
        <dbReference type="PROSITE" id="PS50835"/>
    </source>
</evidence>
<evidence type="ECO:0000256" key="25">
    <source>
        <dbReference type="ARBA" id="ARBA00051243"/>
    </source>
</evidence>
<feature type="region of interest" description="Disordered" evidence="31">
    <location>
        <begin position="138"/>
        <end position="161"/>
    </location>
</feature>
<reference evidence="36 37" key="1">
    <citation type="submission" date="2019-04" db="EMBL/GenBank/DDBJ databases">
        <title>Chromosome genome assembly for Takifugu flavidus.</title>
        <authorList>
            <person name="Xiao S."/>
        </authorList>
    </citation>
    <scope>NUCLEOTIDE SEQUENCE [LARGE SCALE GENOMIC DNA]</scope>
    <source>
        <strain evidence="36">HTHZ2018</strain>
        <tissue evidence="36">Muscle</tissue>
    </source>
</reference>
<evidence type="ECO:0000256" key="23">
    <source>
        <dbReference type="ARBA" id="ARBA00023319"/>
    </source>
</evidence>
<keyword evidence="7" id="KW-0597">Phosphoprotein</keyword>
<dbReference type="Gene3D" id="3.30.200.20">
    <property type="entry name" value="Phosphorylase Kinase, domain 1"/>
    <property type="match status" value="1"/>
</dbReference>
<evidence type="ECO:0000256" key="31">
    <source>
        <dbReference type="SAM" id="MobiDB-lite"/>
    </source>
</evidence>
<dbReference type="SUPFAM" id="SSF56112">
    <property type="entry name" value="Protein kinase-like (PK-like)"/>
    <property type="match status" value="1"/>
</dbReference>
<evidence type="ECO:0000256" key="9">
    <source>
        <dbReference type="ARBA" id="ARBA00022692"/>
    </source>
</evidence>
<evidence type="ECO:0000256" key="4">
    <source>
        <dbReference type="ARBA" id="ARBA00004541"/>
    </source>
</evidence>
<dbReference type="FunFam" id="2.60.40.10:FF:000016">
    <property type="entry name" value="Fibroblast growth factor receptor"/>
    <property type="match status" value="1"/>
</dbReference>
<dbReference type="FunFam" id="1.10.510.10:FF:000007">
    <property type="entry name" value="Fibroblast growth factor receptor"/>
    <property type="match status" value="1"/>
</dbReference>
<accession>A0A5C6MZR8</accession>
<evidence type="ECO:0000256" key="28">
    <source>
        <dbReference type="PIRSR" id="PIRSR000628-2"/>
    </source>
</evidence>
<dbReference type="InterPro" id="IPR017441">
    <property type="entry name" value="Protein_kinase_ATP_BS"/>
</dbReference>
<dbReference type="Pfam" id="PF07679">
    <property type="entry name" value="I-set"/>
    <property type="match status" value="2"/>
</dbReference>
<keyword evidence="12 26" id="KW-0547">Nucleotide-binding</keyword>
<evidence type="ECO:0000256" key="17">
    <source>
        <dbReference type="ARBA" id="ARBA00023136"/>
    </source>
</evidence>
<name>A0A5C6MZR8_9TELE</name>
<keyword evidence="5" id="KW-1003">Cell membrane</keyword>
<keyword evidence="15" id="KW-0832">Ubl conjugation</keyword>
<keyword evidence="22" id="KW-0539">Nucleus</keyword>
<comment type="subcellular location">
    <subcellularLocation>
        <location evidence="2">Cell membrane</location>
        <topology evidence="2">Single-pass type I membrane protein</topology>
    </subcellularLocation>
    <subcellularLocation>
        <location evidence="3">Cytoplasm</location>
        <location evidence="3">Cytosol</location>
    </subcellularLocation>
    <subcellularLocation>
        <location evidence="4">Cytoplasmic vesicle</location>
    </subcellularLocation>
    <subcellularLocation>
        <location evidence="1">Nucleus</location>
    </subcellularLocation>
</comment>